<protein>
    <submittedName>
        <fullName evidence="2">Uncharacterized protein</fullName>
    </submittedName>
</protein>
<dbReference type="EMBL" id="JAVRRG010000284">
    <property type="protein sequence ID" value="KAK5074491.1"/>
    <property type="molecule type" value="Genomic_DNA"/>
</dbReference>
<dbReference type="Proteomes" id="UP001345013">
    <property type="component" value="Unassembled WGS sequence"/>
</dbReference>
<evidence type="ECO:0000313" key="3">
    <source>
        <dbReference type="Proteomes" id="UP001345013"/>
    </source>
</evidence>
<gene>
    <name evidence="2" type="ORF">LTR24_010169</name>
</gene>
<feature type="compositionally biased region" description="Polar residues" evidence="1">
    <location>
        <begin position="1"/>
        <end position="20"/>
    </location>
</feature>
<organism evidence="2 3">
    <name type="scientific">Lithohypha guttulata</name>
    <dbReference type="NCBI Taxonomy" id="1690604"/>
    <lineage>
        <taxon>Eukaryota</taxon>
        <taxon>Fungi</taxon>
        <taxon>Dikarya</taxon>
        <taxon>Ascomycota</taxon>
        <taxon>Pezizomycotina</taxon>
        <taxon>Eurotiomycetes</taxon>
        <taxon>Chaetothyriomycetidae</taxon>
        <taxon>Chaetothyriales</taxon>
        <taxon>Trichomeriaceae</taxon>
        <taxon>Lithohypha</taxon>
    </lineage>
</organism>
<proteinExistence type="predicted"/>
<accession>A0ABR0JV47</accession>
<evidence type="ECO:0000256" key="1">
    <source>
        <dbReference type="SAM" id="MobiDB-lite"/>
    </source>
</evidence>
<evidence type="ECO:0000313" key="2">
    <source>
        <dbReference type="EMBL" id="KAK5074491.1"/>
    </source>
</evidence>
<sequence>MSQQQASNPDSQPESFQANSMDPGPSGFQVGSNGLTPDLLGHLLQTLIQLQQQNQHLFQQGQVTMEGHRVTSTRIEDAINFNSHTVHQLGDSFSNVSLALREPRATRTQGPKIKDPSIYNGDRSGD</sequence>
<feature type="region of interest" description="Disordered" evidence="1">
    <location>
        <begin position="101"/>
        <end position="126"/>
    </location>
</feature>
<comment type="caution">
    <text evidence="2">The sequence shown here is derived from an EMBL/GenBank/DDBJ whole genome shotgun (WGS) entry which is preliminary data.</text>
</comment>
<name>A0ABR0JV47_9EURO</name>
<keyword evidence="3" id="KW-1185">Reference proteome</keyword>
<reference evidence="2 3" key="1">
    <citation type="submission" date="2023-08" db="EMBL/GenBank/DDBJ databases">
        <title>Black Yeasts Isolated from many extreme environments.</title>
        <authorList>
            <person name="Coleine C."/>
            <person name="Stajich J.E."/>
            <person name="Selbmann L."/>
        </authorList>
    </citation>
    <scope>NUCLEOTIDE SEQUENCE [LARGE SCALE GENOMIC DNA]</scope>
    <source>
        <strain evidence="2 3">CCFEE 5885</strain>
    </source>
</reference>
<feature type="region of interest" description="Disordered" evidence="1">
    <location>
        <begin position="1"/>
        <end position="35"/>
    </location>
</feature>